<dbReference type="SUPFAM" id="SSF53955">
    <property type="entry name" value="Lysozyme-like"/>
    <property type="match status" value="1"/>
</dbReference>
<dbReference type="AlphaFoldDB" id="A0A1H7VS26"/>
<reference evidence="2 3" key="1">
    <citation type="submission" date="2016-10" db="EMBL/GenBank/DDBJ databases">
        <authorList>
            <person name="de Groot N.N."/>
        </authorList>
    </citation>
    <scope>NUCLEOTIDE SEQUENCE [LARGE SCALE GENOMIC DNA]</scope>
    <source>
        <strain evidence="2 3">DSM 25232</strain>
    </source>
</reference>
<dbReference type="Proteomes" id="UP000198521">
    <property type="component" value="Unassembled WGS sequence"/>
</dbReference>
<keyword evidence="3" id="KW-1185">Reference proteome</keyword>
<accession>A0A1H7VS26</accession>
<evidence type="ECO:0008006" key="4">
    <source>
        <dbReference type="Google" id="ProtNLM"/>
    </source>
</evidence>
<keyword evidence="1" id="KW-0472">Membrane</keyword>
<proteinExistence type="predicted"/>
<name>A0A1H7VS26_AQUAM</name>
<protein>
    <recommendedName>
        <fullName evidence="4">Peptidoglycan-binding protein LysM</fullName>
    </recommendedName>
</protein>
<evidence type="ECO:0000313" key="2">
    <source>
        <dbReference type="EMBL" id="SEM11635.1"/>
    </source>
</evidence>
<dbReference type="InterPro" id="IPR023346">
    <property type="entry name" value="Lysozyme-like_dom_sf"/>
</dbReference>
<keyword evidence="1" id="KW-1133">Transmembrane helix</keyword>
<dbReference type="EMBL" id="FOAB01000009">
    <property type="protein sequence ID" value="SEM11635.1"/>
    <property type="molecule type" value="Genomic_DNA"/>
</dbReference>
<feature type="transmembrane region" description="Helical" evidence="1">
    <location>
        <begin position="38"/>
        <end position="55"/>
    </location>
</feature>
<dbReference type="STRING" id="1038014.SAMN04487910_4151"/>
<evidence type="ECO:0000256" key="1">
    <source>
        <dbReference type="SAM" id="Phobius"/>
    </source>
</evidence>
<sequence length="254" mass="28940">MWQWFISNKIVYLHRKNLSRGEHLFDVCLEIFYMIKRIIGLFLILTIGGIVLVSFTPKNKIDLSSYSTAGLDLYYIAPNFNEIEDDLNYNEIEDDLISNFVYPELGKSYVGFKEAVAFKESRGDYGVVNQFGYMGKYQFGIGTLQLIGIKNKNTFLASPELQERAFYANLSRNKWILRRDLKWFVGKRMNGIVITESGVLAAAHLSGPGAVKKYLRSGGVDGFADAFGTTIRYYMKRFSGFDTSFVVPERKAKA</sequence>
<organism evidence="2 3">
    <name type="scientific">Aquimarina amphilecti</name>
    <dbReference type="NCBI Taxonomy" id="1038014"/>
    <lineage>
        <taxon>Bacteria</taxon>
        <taxon>Pseudomonadati</taxon>
        <taxon>Bacteroidota</taxon>
        <taxon>Flavobacteriia</taxon>
        <taxon>Flavobacteriales</taxon>
        <taxon>Flavobacteriaceae</taxon>
        <taxon>Aquimarina</taxon>
    </lineage>
</organism>
<gene>
    <name evidence="2" type="ORF">SAMN04487910_4151</name>
</gene>
<evidence type="ECO:0000313" key="3">
    <source>
        <dbReference type="Proteomes" id="UP000198521"/>
    </source>
</evidence>
<keyword evidence="1" id="KW-0812">Transmembrane</keyword>